<sequence length="503" mass="56481">MAEIISLIVATAELSHGILRALHSLASIRHVVERSLWEADRVGMFLIQLVDILTDPRPRYMPQMLPCALWIAQDCSWTYTKLRDVAHAMAASRIMRLRLHRKLRQIQAELEHQKSILHFTVTMLPAIGNQPGIYRNAYPDVAVELDSTNVETLIHEAESRGSARLQLEAEVDGEPVERSISSSPSGSASGIESEDSNPDIDTSLILLSTDNRMSPVPYQDSNSRNQGQQPMAGTSPAPTRSEWMQALVAFLAAIWREPAVVNLLHGPSSPMDNRMRLENQTQPPPLPPRPGVNSFQEDPVNFHTMDLMTSVGHSVMLFHGGQSGIEAYGSASRRDSVNPPLTHRPQSPITRGPTPGQVRVPPTIIEDHDSFSTPFSSSVPRNVFHQSSQSQLPPSTRGRAHGNNYAGDAPDAAPRRILWETRQKRRNRTDFKSYVDDRLVSRMDYPWDDIVLKEVWTSLRRRAVDLDELQRYGFEYQAAGRYVHVFAKLDWGQVRRISFTAGQ</sequence>
<dbReference type="Proteomes" id="UP000246702">
    <property type="component" value="Unassembled WGS sequence"/>
</dbReference>
<feature type="region of interest" description="Disordered" evidence="1">
    <location>
        <begin position="327"/>
        <end position="415"/>
    </location>
</feature>
<feature type="region of interest" description="Disordered" evidence="1">
    <location>
        <begin position="167"/>
        <end position="238"/>
    </location>
</feature>
<gene>
    <name evidence="2" type="ORF">BO94DRAFT_531509</name>
</gene>
<keyword evidence="3" id="KW-1185">Reference proteome</keyword>
<feature type="compositionally biased region" description="Polar residues" evidence="1">
    <location>
        <begin position="371"/>
        <end position="394"/>
    </location>
</feature>
<evidence type="ECO:0000256" key="1">
    <source>
        <dbReference type="SAM" id="MobiDB-lite"/>
    </source>
</evidence>
<dbReference type="AlphaFoldDB" id="A0A317X8P0"/>
<dbReference type="RefSeq" id="XP_025471312.1">
    <property type="nucleotide sequence ID" value="XM_025610912.1"/>
</dbReference>
<comment type="caution">
    <text evidence="2">The sequence shown here is derived from an EMBL/GenBank/DDBJ whole genome shotgun (WGS) entry which is preliminary data.</text>
</comment>
<feature type="compositionally biased region" description="Polar residues" evidence="1">
    <location>
        <begin position="219"/>
        <end position="238"/>
    </location>
</feature>
<protein>
    <submittedName>
        <fullName evidence="2">Uncharacterized protein</fullName>
    </submittedName>
</protein>
<reference evidence="2 3" key="1">
    <citation type="submission" date="2016-12" db="EMBL/GenBank/DDBJ databases">
        <title>The genomes of Aspergillus section Nigri reveals drivers in fungal speciation.</title>
        <authorList>
            <consortium name="DOE Joint Genome Institute"/>
            <person name="Vesth T.C."/>
            <person name="Nybo J."/>
            <person name="Theobald S."/>
            <person name="Brandl J."/>
            <person name="Frisvad J.C."/>
            <person name="Nielsen K.F."/>
            <person name="Lyhne E.K."/>
            <person name="Kogle M.E."/>
            <person name="Kuo A."/>
            <person name="Riley R."/>
            <person name="Clum A."/>
            <person name="Nolan M."/>
            <person name="Lipzen A."/>
            <person name="Salamov A."/>
            <person name="Henrissat B."/>
            <person name="Wiebenga A."/>
            <person name="De Vries R.P."/>
            <person name="Grigoriev I.V."/>
            <person name="Mortensen U.H."/>
            <person name="Andersen M.R."/>
            <person name="Baker S.E."/>
        </authorList>
    </citation>
    <scope>NUCLEOTIDE SEQUENCE [LARGE SCALE GENOMIC DNA]</scope>
    <source>
        <strain evidence="2 3">CBS 115572</strain>
    </source>
</reference>
<organism evidence="2 3">
    <name type="scientific">Aspergillus sclerotioniger CBS 115572</name>
    <dbReference type="NCBI Taxonomy" id="1450535"/>
    <lineage>
        <taxon>Eukaryota</taxon>
        <taxon>Fungi</taxon>
        <taxon>Dikarya</taxon>
        <taxon>Ascomycota</taxon>
        <taxon>Pezizomycotina</taxon>
        <taxon>Eurotiomycetes</taxon>
        <taxon>Eurotiomycetidae</taxon>
        <taxon>Eurotiales</taxon>
        <taxon>Aspergillaceae</taxon>
        <taxon>Aspergillus</taxon>
        <taxon>Aspergillus subgen. Circumdati</taxon>
    </lineage>
</organism>
<evidence type="ECO:0000313" key="2">
    <source>
        <dbReference type="EMBL" id="PWY94551.1"/>
    </source>
</evidence>
<proteinExistence type="predicted"/>
<dbReference type="EMBL" id="MSFK01000004">
    <property type="protein sequence ID" value="PWY94551.1"/>
    <property type="molecule type" value="Genomic_DNA"/>
</dbReference>
<dbReference type="GeneID" id="37113055"/>
<name>A0A317X8P0_9EURO</name>
<feature type="compositionally biased region" description="Low complexity" evidence="1">
    <location>
        <begin position="179"/>
        <end position="191"/>
    </location>
</feature>
<accession>A0A317X8P0</accession>
<dbReference type="OrthoDB" id="4506823at2759"/>
<evidence type="ECO:0000313" key="3">
    <source>
        <dbReference type="Proteomes" id="UP000246702"/>
    </source>
</evidence>